<dbReference type="InterPro" id="IPR050261">
    <property type="entry name" value="FrsA_esterase"/>
</dbReference>
<comment type="caution">
    <text evidence="3">The sequence shown here is derived from an EMBL/GenBank/DDBJ whole genome shotgun (WGS) entry which is preliminary data.</text>
</comment>
<accession>A0A9D1LEW3</accession>
<dbReference type="GO" id="GO:0052689">
    <property type="term" value="F:carboxylic ester hydrolase activity"/>
    <property type="evidence" value="ECO:0007669"/>
    <property type="project" value="UniProtKB-ARBA"/>
</dbReference>
<feature type="domain" description="Serine aminopeptidase S33" evidence="2">
    <location>
        <begin position="79"/>
        <end position="169"/>
    </location>
</feature>
<evidence type="ECO:0000256" key="1">
    <source>
        <dbReference type="ARBA" id="ARBA00022801"/>
    </source>
</evidence>
<gene>
    <name evidence="3" type="ORF">IAC53_06675</name>
</gene>
<sequence>MLVTYLILALLFLALLSCLIFAWAVLRAAFGSRQEGSPYLTYFTAADFENLEARPVEFPNRYGETLRGSLYFERGRTDFRALLVFAHGMGGGHLSYTTELDFFAKHGFLVLAYDATGTMASDGKSLRGFGQSVWDLQSALRFASQNAQTKDLPVVLCGHSWGAYAVCRGASLPGVRGVAAFSAPEDAAALLCAQASAQTGVPFGALKPFLRVWERLRFGKNAAQKTSRTLREARVPVLLLQGRDDAVVPLANAAANAPEVAENAHITAILYPEKRHNVYNTKEAEAGVAEMLERFSVLSGKKEGGDDALRAYAKSLDFCRLCAEDADVMQTVEQFFADCLPA</sequence>
<dbReference type="Gene3D" id="3.40.50.1820">
    <property type="entry name" value="alpha/beta hydrolase"/>
    <property type="match status" value="1"/>
</dbReference>
<dbReference type="AlphaFoldDB" id="A0A9D1LEW3"/>
<dbReference type="PANTHER" id="PTHR22946">
    <property type="entry name" value="DIENELACTONE HYDROLASE DOMAIN-CONTAINING PROTEIN-RELATED"/>
    <property type="match status" value="1"/>
</dbReference>
<evidence type="ECO:0000313" key="4">
    <source>
        <dbReference type="Proteomes" id="UP000824071"/>
    </source>
</evidence>
<dbReference type="Pfam" id="PF12146">
    <property type="entry name" value="Hydrolase_4"/>
    <property type="match status" value="1"/>
</dbReference>
<proteinExistence type="predicted"/>
<protein>
    <submittedName>
        <fullName evidence="3">Alpha/beta fold hydrolase</fullName>
    </submittedName>
</protein>
<name>A0A9D1LEW3_9FIRM</name>
<organism evidence="3 4">
    <name type="scientific">Candidatus Fimenecus excrementigallinarum</name>
    <dbReference type="NCBI Taxonomy" id="2840816"/>
    <lineage>
        <taxon>Bacteria</taxon>
        <taxon>Bacillati</taxon>
        <taxon>Bacillota</taxon>
        <taxon>Clostridia</taxon>
        <taxon>Candidatus Fimenecus</taxon>
    </lineage>
</organism>
<dbReference type="PANTHER" id="PTHR22946:SF9">
    <property type="entry name" value="POLYKETIDE TRANSFERASE AF380"/>
    <property type="match status" value="1"/>
</dbReference>
<evidence type="ECO:0000313" key="3">
    <source>
        <dbReference type="EMBL" id="HIU36266.1"/>
    </source>
</evidence>
<reference evidence="3" key="2">
    <citation type="journal article" date="2021" name="PeerJ">
        <title>Extensive microbial diversity within the chicken gut microbiome revealed by metagenomics and culture.</title>
        <authorList>
            <person name="Gilroy R."/>
            <person name="Ravi A."/>
            <person name="Getino M."/>
            <person name="Pursley I."/>
            <person name="Horton D.L."/>
            <person name="Alikhan N.F."/>
            <person name="Baker D."/>
            <person name="Gharbi K."/>
            <person name="Hall N."/>
            <person name="Watson M."/>
            <person name="Adriaenssens E.M."/>
            <person name="Foster-Nyarko E."/>
            <person name="Jarju S."/>
            <person name="Secka A."/>
            <person name="Antonio M."/>
            <person name="Oren A."/>
            <person name="Chaudhuri R.R."/>
            <person name="La Ragione R."/>
            <person name="Hildebrand F."/>
            <person name="Pallen M.J."/>
        </authorList>
    </citation>
    <scope>NUCLEOTIDE SEQUENCE</scope>
    <source>
        <strain evidence="3">ChiGjej1B1-19959</strain>
    </source>
</reference>
<evidence type="ECO:0000259" key="2">
    <source>
        <dbReference type="Pfam" id="PF12146"/>
    </source>
</evidence>
<keyword evidence="1 3" id="KW-0378">Hydrolase</keyword>
<dbReference type="SUPFAM" id="SSF53474">
    <property type="entry name" value="alpha/beta-Hydrolases"/>
    <property type="match status" value="1"/>
</dbReference>
<dbReference type="EMBL" id="DVMW01000037">
    <property type="protein sequence ID" value="HIU36266.1"/>
    <property type="molecule type" value="Genomic_DNA"/>
</dbReference>
<dbReference type="InterPro" id="IPR022742">
    <property type="entry name" value="Hydrolase_4"/>
</dbReference>
<reference evidence="3" key="1">
    <citation type="submission" date="2020-10" db="EMBL/GenBank/DDBJ databases">
        <authorList>
            <person name="Gilroy R."/>
        </authorList>
    </citation>
    <scope>NUCLEOTIDE SEQUENCE</scope>
    <source>
        <strain evidence="3">ChiGjej1B1-19959</strain>
    </source>
</reference>
<dbReference type="InterPro" id="IPR029058">
    <property type="entry name" value="AB_hydrolase_fold"/>
</dbReference>
<dbReference type="Proteomes" id="UP000824071">
    <property type="component" value="Unassembled WGS sequence"/>
</dbReference>